<keyword evidence="5" id="KW-0378">Hydrolase</keyword>
<dbReference type="CDD" id="cd01647">
    <property type="entry name" value="RT_LTR"/>
    <property type="match status" value="1"/>
</dbReference>
<evidence type="ECO:0000256" key="5">
    <source>
        <dbReference type="ARBA" id="ARBA00022759"/>
    </source>
</evidence>
<dbReference type="PANTHER" id="PTHR37984">
    <property type="entry name" value="PROTEIN CBG26694"/>
    <property type="match status" value="1"/>
</dbReference>
<evidence type="ECO:0000313" key="8">
    <source>
        <dbReference type="EMBL" id="GJE98689.1"/>
    </source>
</evidence>
<dbReference type="Pfam" id="PF13975">
    <property type="entry name" value="gag-asp_proteas"/>
    <property type="match status" value="1"/>
</dbReference>
<dbReference type="GO" id="GO:0004190">
    <property type="term" value="F:aspartic-type endopeptidase activity"/>
    <property type="evidence" value="ECO:0007669"/>
    <property type="project" value="UniProtKB-KW"/>
</dbReference>
<evidence type="ECO:0000256" key="4">
    <source>
        <dbReference type="ARBA" id="ARBA00022750"/>
    </source>
</evidence>
<dbReference type="InterPro" id="IPR050951">
    <property type="entry name" value="Retrovirus_Pol_polyprotein"/>
</dbReference>
<dbReference type="OrthoDB" id="3232518at2759"/>
<dbReference type="InterPro" id="IPR021109">
    <property type="entry name" value="Peptidase_aspartic_dom_sf"/>
</dbReference>
<dbReference type="GO" id="GO:0006508">
    <property type="term" value="P:proteolysis"/>
    <property type="evidence" value="ECO:0007669"/>
    <property type="project" value="InterPro"/>
</dbReference>
<dbReference type="SUPFAM" id="SSF50630">
    <property type="entry name" value="Acid proteases"/>
    <property type="match status" value="1"/>
</dbReference>
<accession>A0A9P3GSN6</accession>
<keyword evidence="1" id="KW-0808">Transferase</keyword>
<dbReference type="GO" id="GO:0016779">
    <property type="term" value="F:nucleotidyltransferase activity"/>
    <property type="evidence" value="ECO:0007669"/>
    <property type="project" value="UniProtKB-KW"/>
</dbReference>
<name>A0A9P3GSN6_9APHY</name>
<feature type="compositionally biased region" description="Basic and acidic residues" evidence="6">
    <location>
        <begin position="212"/>
        <end position="224"/>
    </location>
</feature>
<dbReference type="PANTHER" id="PTHR37984:SF5">
    <property type="entry name" value="PROTEIN NYNRIN-LIKE"/>
    <property type="match status" value="1"/>
</dbReference>
<dbReference type="Gene3D" id="2.40.70.10">
    <property type="entry name" value="Acid Proteases"/>
    <property type="match status" value="1"/>
</dbReference>
<evidence type="ECO:0000256" key="2">
    <source>
        <dbReference type="ARBA" id="ARBA00022695"/>
    </source>
</evidence>
<keyword evidence="2" id="KW-0548">Nucleotidyltransferase</keyword>
<comment type="caution">
    <text evidence="8">The sequence shown here is derived from an EMBL/GenBank/DDBJ whole genome shotgun (WGS) entry which is preliminary data.</text>
</comment>
<proteinExistence type="predicted"/>
<evidence type="ECO:0000259" key="7">
    <source>
        <dbReference type="PROSITE" id="PS50878"/>
    </source>
</evidence>
<dbReference type="Gene3D" id="3.30.70.270">
    <property type="match status" value="2"/>
</dbReference>
<organism evidence="8 9">
    <name type="scientific">Phanerochaete sordida</name>
    <dbReference type="NCBI Taxonomy" id="48140"/>
    <lineage>
        <taxon>Eukaryota</taxon>
        <taxon>Fungi</taxon>
        <taxon>Dikarya</taxon>
        <taxon>Basidiomycota</taxon>
        <taxon>Agaricomycotina</taxon>
        <taxon>Agaricomycetes</taxon>
        <taxon>Polyporales</taxon>
        <taxon>Phanerochaetaceae</taxon>
        <taxon>Phanerochaete</taxon>
    </lineage>
</organism>
<sequence>MAPNVAEVRHDVKKNVPIVDPGDLTPEVFQKWQHACDDYFTHKTLDEDKQVAHVCTGFSDLRIRDWIAADREHYKKMTFADFVKEVSKRWLPKDWEYELELKLLSMKQKDSEPFAEWVTKAENYRSGLVGTDAELDDAKFRKEIESKVCEDLRSLCRENNTKSIKGYKAWRDTVDEYDQRRMRERQRVIALINAQRSAPKENTQRSNQPRNDSPRTRPKRLSEDERALIIKHRGCYKCRRFYAGHTKDTCPNDWPAPDFPTLTEAAANAAKAKYDAKHATSSTTGTRRTVAAVNIDDPNNTPVVVAAVRTSSPTAASCSVLDYHTGSEDSDEYVAGLFAPHIHFPAVVRAGDTRTPHSSSSVVPAAIQMLIDTGSSAVLIKRDVATSCGLRLRRMYQPVPLSGAWGDSSGTASEFVKLRISSPCFSWTSKTVLAIVVDSLCAPVILGLPFLSANSLVVDPGGNTVIEKPTGRDLLHLPTPVPAPRPLTPKEARAEAVYESTKAERASRNLKQRVIIELKELFEFNVDYFAIQAPLHAETIHAFRADELRLDDPLTPSSTVDPLLVPRVRASNTVIASGVAHPLPDCGRNTVKEDDPQRPLPSIFSLFSPNPTRSCSPPALPCFAFGRLRLSNIQYRFFPPPDIDYDTAEEERAERVRLVQEEREEEARMKTTVAMVKDACTVLAWKSTMEKEETIMRTKYDDLFPEDIPPIERLPTNVYHHFRLKDPNLVIAKRQYDCPKKYREVWRTLLDEHLAAGRMRPSSSPYASPAFLIPKNDPTAKPRWVNDYRALNDNTVPDRHPLPSVNEILSDCARGKIFGKLDMTNSFFQTRVHPDDVQYTAVTTPFGLYEWLVMPQGCRNAPATHQRRMFQALRHLVGTICHVYLDDIVIWSQTLDEHRANVELVLDALRENSLFASRKKTQLFADEIKFLGHIISARGIEADGSKVEKVLNWPIPRNTTDVRAFLGLVRYLDKFLPNLAEHTRLLTPLTTKDAERDWPGWTAVHQGAFDAIKELVISRECLTTIDHNNMGDNKISVSTDASDWRTGAVLSYGPTLETSRPVTISE</sequence>
<keyword evidence="4" id="KW-0645">Protease</keyword>
<dbReference type="InterPro" id="IPR000477">
    <property type="entry name" value="RT_dom"/>
</dbReference>
<dbReference type="CDD" id="cd00303">
    <property type="entry name" value="retropepsin_like"/>
    <property type="match status" value="1"/>
</dbReference>
<protein>
    <submittedName>
        <fullName evidence="8">Polyprotein</fullName>
    </submittedName>
</protein>
<dbReference type="GO" id="GO:0004519">
    <property type="term" value="F:endonuclease activity"/>
    <property type="evidence" value="ECO:0007669"/>
    <property type="project" value="UniProtKB-KW"/>
</dbReference>
<dbReference type="Gene3D" id="3.10.10.10">
    <property type="entry name" value="HIV Type 1 Reverse Transcriptase, subunit A, domain 1"/>
    <property type="match status" value="1"/>
</dbReference>
<dbReference type="Pfam" id="PF00078">
    <property type="entry name" value="RVT_1"/>
    <property type="match status" value="1"/>
</dbReference>
<dbReference type="AlphaFoldDB" id="A0A9P3GSN6"/>
<reference evidence="8 9" key="1">
    <citation type="submission" date="2021-08" db="EMBL/GenBank/DDBJ databases">
        <title>Draft Genome Sequence of Phanerochaete sordida strain YK-624.</title>
        <authorList>
            <person name="Mori T."/>
            <person name="Dohra H."/>
            <person name="Suzuki T."/>
            <person name="Kawagishi H."/>
            <person name="Hirai H."/>
        </authorList>
    </citation>
    <scope>NUCLEOTIDE SEQUENCE [LARGE SCALE GENOMIC DNA]</scope>
    <source>
        <strain evidence="8 9">YK-624</strain>
    </source>
</reference>
<evidence type="ECO:0000313" key="9">
    <source>
        <dbReference type="Proteomes" id="UP000703269"/>
    </source>
</evidence>
<keyword evidence="3" id="KW-0540">Nuclease</keyword>
<evidence type="ECO:0000256" key="1">
    <source>
        <dbReference type="ARBA" id="ARBA00022679"/>
    </source>
</evidence>
<dbReference type="InterPro" id="IPR001969">
    <property type="entry name" value="Aspartic_peptidase_AS"/>
</dbReference>
<dbReference type="SUPFAM" id="SSF56672">
    <property type="entry name" value="DNA/RNA polymerases"/>
    <property type="match status" value="1"/>
</dbReference>
<feature type="region of interest" description="Disordered" evidence="6">
    <location>
        <begin position="192"/>
        <end position="224"/>
    </location>
</feature>
<dbReference type="Proteomes" id="UP000703269">
    <property type="component" value="Unassembled WGS sequence"/>
</dbReference>
<keyword evidence="9" id="KW-1185">Reference proteome</keyword>
<evidence type="ECO:0000256" key="3">
    <source>
        <dbReference type="ARBA" id="ARBA00022722"/>
    </source>
</evidence>
<dbReference type="EMBL" id="BPQB01000093">
    <property type="protein sequence ID" value="GJE98689.1"/>
    <property type="molecule type" value="Genomic_DNA"/>
</dbReference>
<dbReference type="InterPro" id="IPR043502">
    <property type="entry name" value="DNA/RNA_pol_sf"/>
</dbReference>
<dbReference type="InterPro" id="IPR043128">
    <property type="entry name" value="Rev_trsase/Diguanyl_cyclase"/>
</dbReference>
<gene>
    <name evidence="8" type="ORF">PsYK624_149240</name>
</gene>
<keyword evidence="4" id="KW-0064">Aspartyl protease</keyword>
<dbReference type="PROSITE" id="PS00141">
    <property type="entry name" value="ASP_PROTEASE"/>
    <property type="match status" value="1"/>
</dbReference>
<feature type="domain" description="Reverse transcriptase" evidence="7">
    <location>
        <begin position="754"/>
        <end position="935"/>
    </location>
</feature>
<dbReference type="PROSITE" id="PS50878">
    <property type="entry name" value="RT_POL"/>
    <property type="match status" value="1"/>
</dbReference>
<keyword evidence="5" id="KW-0255">Endonuclease</keyword>
<evidence type="ECO:0000256" key="6">
    <source>
        <dbReference type="SAM" id="MobiDB-lite"/>
    </source>
</evidence>